<proteinExistence type="predicted"/>
<name>A0A8J3ATX4_9BURK</name>
<reference evidence="3" key="1">
    <citation type="journal article" date="2019" name="Int. J. Syst. Evol. Microbiol.">
        <title>The Global Catalogue of Microorganisms (GCM) 10K type strain sequencing project: providing services to taxonomists for standard genome sequencing and annotation.</title>
        <authorList>
            <consortium name="The Broad Institute Genomics Platform"/>
            <consortium name="The Broad Institute Genome Sequencing Center for Infectious Disease"/>
            <person name="Wu L."/>
            <person name="Ma J."/>
        </authorList>
    </citation>
    <scope>NUCLEOTIDE SEQUENCE [LARGE SCALE GENOMIC DNA]</scope>
    <source>
        <strain evidence="3">CCM 2767</strain>
    </source>
</reference>
<dbReference type="AlphaFoldDB" id="A0A8J3ATX4"/>
<keyword evidence="3" id="KW-1185">Reference proteome</keyword>
<evidence type="ECO:0000256" key="1">
    <source>
        <dbReference type="SAM" id="MobiDB-lite"/>
    </source>
</evidence>
<gene>
    <name evidence="2" type="ORF">GCM10008066_17940</name>
</gene>
<dbReference type="EMBL" id="BMDI01000001">
    <property type="protein sequence ID" value="GGI19210.1"/>
    <property type="molecule type" value="Genomic_DNA"/>
</dbReference>
<dbReference type="PROSITE" id="PS51257">
    <property type="entry name" value="PROKAR_LIPOPROTEIN"/>
    <property type="match status" value="1"/>
</dbReference>
<evidence type="ECO:0008006" key="4">
    <source>
        <dbReference type="Google" id="ProtNLM"/>
    </source>
</evidence>
<accession>A0A8J3ATX4</accession>
<evidence type="ECO:0000313" key="3">
    <source>
        <dbReference type="Proteomes" id="UP000642180"/>
    </source>
</evidence>
<protein>
    <recommendedName>
        <fullName evidence="4">Lipoprotein</fullName>
    </recommendedName>
</protein>
<feature type="compositionally biased region" description="Polar residues" evidence="1">
    <location>
        <begin position="39"/>
        <end position="53"/>
    </location>
</feature>
<organism evidence="2 3">
    <name type="scientific">Oxalicibacterium faecigallinarum</name>
    <dbReference type="NCBI Taxonomy" id="573741"/>
    <lineage>
        <taxon>Bacteria</taxon>
        <taxon>Pseudomonadati</taxon>
        <taxon>Pseudomonadota</taxon>
        <taxon>Betaproteobacteria</taxon>
        <taxon>Burkholderiales</taxon>
        <taxon>Oxalobacteraceae</taxon>
        <taxon>Oxalicibacterium</taxon>
    </lineage>
</organism>
<dbReference type="RefSeq" id="WP_188380889.1">
    <property type="nucleotide sequence ID" value="NZ_BMDI01000001.1"/>
</dbReference>
<dbReference type="Proteomes" id="UP000642180">
    <property type="component" value="Unassembled WGS sequence"/>
</dbReference>
<evidence type="ECO:0000313" key="2">
    <source>
        <dbReference type="EMBL" id="GGI19210.1"/>
    </source>
</evidence>
<sequence>MTLVRILLAPFLLLIILSGCDKPQAPPAPKLDTVMPAPDSTQPTMQSTSPNQR</sequence>
<comment type="caution">
    <text evidence="2">The sequence shown here is derived from an EMBL/GenBank/DDBJ whole genome shotgun (WGS) entry which is preliminary data.</text>
</comment>
<feature type="region of interest" description="Disordered" evidence="1">
    <location>
        <begin position="25"/>
        <end position="53"/>
    </location>
</feature>